<dbReference type="GO" id="GO:0042597">
    <property type="term" value="C:periplasmic space"/>
    <property type="evidence" value="ECO:0007669"/>
    <property type="project" value="UniProtKB-SubCell"/>
</dbReference>
<name>A0AA46THK9_9ACTN</name>
<gene>
    <name evidence="6" type="ORF">L0C25_20970</name>
</gene>
<dbReference type="PANTHER" id="PTHR30024:SF47">
    <property type="entry name" value="TAURINE-BINDING PERIPLASMIC PROTEIN"/>
    <property type="match status" value="1"/>
</dbReference>
<dbReference type="KEGG" id="sgrg:L0C25_20970"/>
<dbReference type="PROSITE" id="PS51257">
    <property type="entry name" value="PROKAR_LIPOPROTEIN"/>
    <property type="match status" value="1"/>
</dbReference>
<keyword evidence="3 4" id="KW-0732">Signal</keyword>
<evidence type="ECO:0000313" key="6">
    <source>
        <dbReference type="EMBL" id="UYM04967.1"/>
    </source>
</evidence>
<organism evidence="6 7">
    <name type="scientific">Solicola gregarius</name>
    <dbReference type="NCBI Taxonomy" id="2908642"/>
    <lineage>
        <taxon>Bacteria</taxon>
        <taxon>Bacillati</taxon>
        <taxon>Actinomycetota</taxon>
        <taxon>Actinomycetes</taxon>
        <taxon>Propionibacteriales</taxon>
        <taxon>Nocardioidaceae</taxon>
        <taxon>Solicola</taxon>
    </lineage>
</organism>
<comment type="similarity">
    <text evidence="2">Belongs to the bacterial solute-binding protein SsuA/TauA family.</text>
</comment>
<evidence type="ECO:0000256" key="4">
    <source>
        <dbReference type="SAM" id="SignalP"/>
    </source>
</evidence>
<dbReference type="PANTHER" id="PTHR30024">
    <property type="entry name" value="ALIPHATIC SULFONATES-BINDING PROTEIN-RELATED"/>
    <property type="match status" value="1"/>
</dbReference>
<feature type="signal peptide" evidence="4">
    <location>
        <begin position="1"/>
        <end position="25"/>
    </location>
</feature>
<dbReference type="Pfam" id="PF09084">
    <property type="entry name" value="NMT1"/>
    <property type="match status" value="1"/>
</dbReference>
<evidence type="ECO:0000256" key="2">
    <source>
        <dbReference type="ARBA" id="ARBA00010742"/>
    </source>
</evidence>
<evidence type="ECO:0000256" key="3">
    <source>
        <dbReference type="ARBA" id="ARBA00022729"/>
    </source>
</evidence>
<dbReference type="RefSeq" id="WP_271633730.1">
    <property type="nucleotide sequence ID" value="NZ_CP094970.1"/>
</dbReference>
<evidence type="ECO:0000259" key="5">
    <source>
        <dbReference type="Pfam" id="PF09084"/>
    </source>
</evidence>
<dbReference type="CDD" id="cd01008">
    <property type="entry name" value="PBP2_NrtA_SsuA_CpmA_like"/>
    <property type="match status" value="1"/>
</dbReference>
<proteinExistence type="inferred from homology"/>
<keyword evidence="7" id="KW-1185">Reference proteome</keyword>
<dbReference type="EMBL" id="CP094970">
    <property type="protein sequence ID" value="UYM04967.1"/>
    <property type="molecule type" value="Genomic_DNA"/>
</dbReference>
<accession>A0AA46THK9</accession>
<reference evidence="6" key="1">
    <citation type="submission" date="2022-01" db="EMBL/GenBank/DDBJ databases">
        <title>Nocardioidaceae gen. sp. A5X3R13.</title>
        <authorList>
            <person name="Lopez Marin M.A."/>
            <person name="Uhlik O."/>
        </authorList>
    </citation>
    <scope>NUCLEOTIDE SEQUENCE</scope>
    <source>
        <strain evidence="6">A5X3R13</strain>
    </source>
</reference>
<evidence type="ECO:0000313" key="7">
    <source>
        <dbReference type="Proteomes" id="UP001164390"/>
    </source>
</evidence>
<dbReference type="SUPFAM" id="SSF53850">
    <property type="entry name" value="Periplasmic binding protein-like II"/>
    <property type="match status" value="1"/>
</dbReference>
<dbReference type="AlphaFoldDB" id="A0AA46THK9"/>
<dbReference type="Gene3D" id="3.40.190.10">
    <property type="entry name" value="Periplasmic binding protein-like II"/>
    <property type="match status" value="3"/>
</dbReference>
<feature type="chain" id="PRO_5041307564" evidence="4">
    <location>
        <begin position="26"/>
        <end position="375"/>
    </location>
</feature>
<dbReference type="Proteomes" id="UP001164390">
    <property type="component" value="Chromosome"/>
</dbReference>
<protein>
    <submittedName>
        <fullName evidence="6">ABC transporter substrate-binding protein</fullName>
    </submittedName>
</protein>
<evidence type="ECO:0000256" key="1">
    <source>
        <dbReference type="ARBA" id="ARBA00004418"/>
    </source>
</evidence>
<comment type="subcellular location">
    <subcellularLocation>
        <location evidence="1">Periplasm</location>
    </subcellularLocation>
</comment>
<sequence length="375" mass="39409">MAPRRRYGGLAAAALSIGLVVTACSDPSPAPAGSSSGGDSTTVSAGMVAAIDQIGLPAALDQGFFEKEGLNVEIAEPYASGTDQLNALDAGQIDIAQVGSPVLGAVLSGADYVLLGNYTGSAAKYGSDETMAVVARDGSGIKEGDLRTLKGKKIGVTVGSINHLYLLAVLEDLGMSPDDVKIVNTAPPDMAVGLQTSGIDAAIVWDPFPMMITDQVEGSYDVARGGDYIGFLGYVVAERTWAEENPDVVKSFLTARAKADQWMRKNPDDAAEVASRWLSDLDPEIASESMKYNVTQLDPRISACNYAALNDAMVTLDELDALDGTFDVNKIFEPSTITGIAKDQPAVFDDLKPIPKSAQITDGFTYDPKANQCPQ</sequence>
<feature type="domain" description="SsuA/THI5-like" evidence="5">
    <location>
        <begin position="54"/>
        <end position="270"/>
    </location>
</feature>
<dbReference type="InterPro" id="IPR015168">
    <property type="entry name" value="SsuA/THI5"/>
</dbReference>